<proteinExistence type="predicted"/>
<reference evidence="2 3" key="1">
    <citation type="submission" date="2018-01" db="EMBL/GenBank/DDBJ databases">
        <title>Draft genome sequence of Jiangella sp. GTF31.</title>
        <authorList>
            <person name="Sahin N."/>
            <person name="Ay H."/>
            <person name="Saygin H."/>
        </authorList>
    </citation>
    <scope>NUCLEOTIDE SEQUENCE [LARGE SCALE GENOMIC DNA]</scope>
    <source>
        <strain evidence="2 3">GTF31</strain>
    </source>
</reference>
<dbReference type="AlphaFoldDB" id="A0A2W2AW85"/>
<gene>
    <name evidence="2" type="ORF">C1I92_31130</name>
</gene>
<dbReference type="SUPFAM" id="SSF53850">
    <property type="entry name" value="Periplasmic binding protein-like II"/>
    <property type="match status" value="1"/>
</dbReference>
<feature type="chain" id="PRO_5039598593" evidence="1">
    <location>
        <begin position="18"/>
        <end position="433"/>
    </location>
</feature>
<dbReference type="RefSeq" id="WP_111258522.1">
    <property type="nucleotide sequence ID" value="NZ_POTW01000138.1"/>
</dbReference>
<dbReference type="EMBL" id="POTW01000138">
    <property type="protein sequence ID" value="PZF79451.1"/>
    <property type="molecule type" value="Genomic_DNA"/>
</dbReference>
<dbReference type="CDD" id="cd14748">
    <property type="entry name" value="PBP2_UgpB"/>
    <property type="match status" value="1"/>
</dbReference>
<dbReference type="PROSITE" id="PS51257">
    <property type="entry name" value="PROKAR_LIPOPROTEIN"/>
    <property type="match status" value="1"/>
</dbReference>
<sequence length="433" mass="45234">MRSRLLTLVLAAGLVTAACGGAGTAADEPGGGEPVTIVFESYNYGTEGIGGEGMQQLIDEFEAAHPDIRIEPKGTPTSEIHTSVHAQAAAGNPPDVAQIGWSKFGFLLENLPYVPIDEVAPEGELDQHLEGMYPAAVELGRHDGELAGLPFTVSTPTLFVNADLFRAAGLDPAQPPTTWTEAKAAALAIVGTGAQGIFVDAAGEAKSDFLTQSLINSNGGALLGDDGSLRLDAPESVEAMEMLADLSASGAQPRVGEAEAVAMFEAGQLGMLITSSALLGGLATTSEGVFELATAGLPAYDGEDLAPTVSGAGIFVFSQDEEKRRAAWEFVRFATSERGYTILASTIGYLPLRPDIIDDPEYLGDFFAQDDRLLPTVEQLESVVPYQVMTGENGQQALELMQDSAIAPIMTSGADPEATLTDVAGQMRELLGQ</sequence>
<accession>A0A2W2AW85</accession>
<keyword evidence="1" id="KW-0732">Signal</keyword>
<organism evidence="2 3">
    <name type="scientific">Jiangella anatolica</name>
    <dbReference type="NCBI Taxonomy" id="2670374"/>
    <lineage>
        <taxon>Bacteria</taxon>
        <taxon>Bacillati</taxon>
        <taxon>Actinomycetota</taxon>
        <taxon>Actinomycetes</taxon>
        <taxon>Jiangellales</taxon>
        <taxon>Jiangellaceae</taxon>
        <taxon>Jiangella</taxon>
    </lineage>
</organism>
<dbReference type="InterPro" id="IPR050490">
    <property type="entry name" value="Bact_solute-bd_prot1"/>
</dbReference>
<dbReference type="Pfam" id="PF01547">
    <property type="entry name" value="SBP_bac_1"/>
    <property type="match status" value="1"/>
</dbReference>
<protein>
    <submittedName>
        <fullName evidence="2">ABC transporter substrate-binding protein</fullName>
    </submittedName>
</protein>
<dbReference type="PANTHER" id="PTHR43649:SF12">
    <property type="entry name" value="DIACETYLCHITOBIOSE BINDING PROTEIN DASA"/>
    <property type="match status" value="1"/>
</dbReference>
<comment type="caution">
    <text evidence="2">The sequence shown here is derived from an EMBL/GenBank/DDBJ whole genome shotgun (WGS) entry which is preliminary data.</text>
</comment>
<evidence type="ECO:0000256" key="1">
    <source>
        <dbReference type="SAM" id="SignalP"/>
    </source>
</evidence>
<feature type="signal peptide" evidence="1">
    <location>
        <begin position="1"/>
        <end position="17"/>
    </location>
</feature>
<dbReference type="PANTHER" id="PTHR43649">
    <property type="entry name" value="ARABINOSE-BINDING PROTEIN-RELATED"/>
    <property type="match status" value="1"/>
</dbReference>
<dbReference type="InterPro" id="IPR006059">
    <property type="entry name" value="SBP"/>
</dbReference>
<dbReference type="Proteomes" id="UP000248764">
    <property type="component" value="Unassembled WGS sequence"/>
</dbReference>
<evidence type="ECO:0000313" key="2">
    <source>
        <dbReference type="EMBL" id="PZF79451.1"/>
    </source>
</evidence>
<name>A0A2W2AW85_9ACTN</name>
<evidence type="ECO:0000313" key="3">
    <source>
        <dbReference type="Proteomes" id="UP000248764"/>
    </source>
</evidence>
<dbReference type="Gene3D" id="3.40.190.10">
    <property type="entry name" value="Periplasmic binding protein-like II"/>
    <property type="match status" value="1"/>
</dbReference>
<keyword evidence="3" id="KW-1185">Reference proteome</keyword>